<dbReference type="Pfam" id="PF14145">
    <property type="entry name" value="YrhK"/>
    <property type="match status" value="1"/>
</dbReference>
<dbReference type="AlphaFoldDB" id="A0A2S5VTM3"/>
<sequence length="99" mass="10983">MTPREDPEDGRTLTLTIGPDELVIRHEYEVASIVDDIMVAVWFVVGSVLSFSESTTTAGTWLFLAGSVQLLVRPLIRLRRRVHLTRIGDGAPGDTGRDY</sequence>
<dbReference type="RefSeq" id="WP_104290458.1">
    <property type="nucleotide sequence ID" value="NZ_PSXY01000013.1"/>
</dbReference>
<comment type="caution">
    <text evidence="2">The sequence shown here is derived from an EMBL/GenBank/DDBJ whole genome shotgun (WGS) entry which is preliminary data.</text>
</comment>
<evidence type="ECO:0000259" key="1">
    <source>
        <dbReference type="Pfam" id="PF14145"/>
    </source>
</evidence>
<organism evidence="2 3">
    <name type="scientific">Clavibacter michiganensis</name>
    <dbReference type="NCBI Taxonomy" id="28447"/>
    <lineage>
        <taxon>Bacteria</taxon>
        <taxon>Bacillati</taxon>
        <taxon>Actinomycetota</taxon>
        <taxon>Actinomycetes</taxon>
        <taxon>Micrococcales</taxon>
        <taxon>Microbacteriaceae</taxon>
        <taxon>Clavibacter</taxon>
    </lineage>
</organism>
<name>A0A2S5VTM3_9MICO</name>
<gene>
    <name evidence="2" type="ORF">C5E16_09515</name>
</gene>
<accession>A0A2S5VTM3</accession>
<dbReference type="InterPro" id="IPR025424">
    <property type="entry name" value="YrhK_domain"/>
</dbReference>
<evidence type="ECO:0000313" key="3">
    <source>
        <dbReference type="Proteomes" id="UP000239241"/>
    </source>
</evidence>
<protein>
    <recommendedName>
        <fullName evidence="1">YrhK domain-containing protein</fullName>
    </recommendedName>
</protein>
<feature type="domain" description="YrhK" evidence="1">
    <location>
        <begin position="26"/>
        <end position="81"/>
    </location>
</feature>
<proteinExistence type="predicted"/>
<reference evidence="2 3" key="1">
    <citation type="submission" date="2018-02" db="EMBL/GenBank/DDBJ databases">
        <title>Bacteriophage NCPPB3778 and a type I-E CRISPR drive the evolution of the US Biological Select Agent, Rathayibacter toxicus.</title>
        <authorList>
            <person name="Davis E.W.II."/>
            <person name="Tabima J.F."/>
            <person name="Weisberg A.J."/>
            <person name="Lopes L.D."/>
            <person name="Wiseman M.S."/>
            <person name="Wiseman M.S."/>
            <person name="Pupko T."/>
            <person name="Belcher M.S."/>
            <person name="Sechler A.J."/>
            <person name="Tancos M.A."/>
            <person name="Schroeder B.K."/>
            <person name="Murray T.D."/>
            <person name="Luster D.G."/>
            <person name="Schneider W.L."/>
            <person name="Rogers E."/>
            <person name="Andreote F.D."/>
            <person name="Grunwald N.J."/>
            <person name="Putnam M.L."/>
            <person name="Chang J.H."/>
        </authorList>
    </citation>
    <scope>NUCLEOTIDE SEQUENCE [LARGE SCALE GENOMIC DNA]</scope>
    <source>
        <strain evidence="2 3">AY1B3</strain>
    </source>
</reference>
<dbReference type="EMBL" id="PSXY01000013">
    <property type="protein sequence ID" value="PPF67421.1"/>
    <property type="molecule type" value="Genomic_DNA"/>
</dbReference>
<dbReference type="Proteomes" id="UP000239241">
    <property type="component" value="Unassembled WGS sequence"/>
</dbReference>
<evidence type="ECO:0000313" key="2">
    <source>
        <dbReference type="EMBL" id="PPF67421.1"/>
    </source>
</evidence>